<proteinExistence type="predicted"/>
<evidence type="ECO:0008006" key="3">
    <source>
        <dbReference type="Google" id="ProtNLM"/>
    </source>
</evidence>
<sequence>MNRFKKFSIYYLTFLLLLSLLIISFNWLVNPYDIYKSLPIQKFSQKPQVTSHLRLTKAIAIKWKKPEYLILGSSTAETGLNPDFSAWDNSYVYNLGLSGANIYEVMRYLQHAEAIKPVKKVILVVNFFMFNAYVNNRDDFNESLLHVDFNGNKNPHTINTIVSTLLSFDALKASWETIKNQHKGNAFLSNGQLIHNYREEQIQQLKGYKNNFLYTESYSKASLLPSPDNQFSFANPEKGIDTIAYLQKIITICENNHTELILILAPEHVRLLETYKLLDLWGTYEQWQKKLVAIITTHNQKYPNSKFALWGFNNINSITTEQLPDKDDVITQMHWFWDPQHFKNELGNLILLMILRLKDESGISHFSTLLTENNIQKKLENDRLELMKWENRHPKDIIELKQSLFGATTSKSDK</sequence>
<dbReference type="AlphaFoldDB" id="A0AAN5KPL6"/>
<evidence type="ECO:0000313" key="1">
    <source>
        <dbReference type="EMBL" id="HAT1595523.1"/>
    </source>
</evidence>
<dbReference type="EMBL" id="DACSEI010000004">
    <property type="protein sequence ID" value="HAT1595523.1"/>
    <property type="molecule type" value="Genomic_DNA"/>
</dbReference>
<protein>
    <recommendedName>
        <fullName evidence="3">DUF1574 domain-containing protein</fullName>
    </recommendedName>
</protein>
<dbReference type="Proteomes" id="UP000861567">
    <property type="component" value="Unassembled WGS sequence"/>
</dbReference>
<reference evidence="1" key="2">
    <citation type="submission" date="2020-11" db="EMBL/GenBank/DDBJ databases">
        <authorList>
            <consortium name="NCBI Pathogen Detection Project"/>
        </authorList>
    </citation>
    <scope>NUCLEOTIDE SEQUENCE</scope>
    <source>
        <strain evidence="1">D3612</strain>
    </source>
</reference>
<reference evidence="1" key="1">
    <citation type="journal article" date="2018" name="Genome Biol.">
        <title>SKESA: strategic k-mer extension for scrupulous assemblies.</title>
        <authorList>
            <person name="Souvorov A."/>
            <person name="Agarwala R."/>
            <person name="Lipman D.J."/>
        </authorList>
    </citation>
    <scope>NUCLEOTIDE SEQUENCE</scope>
    <source>
        <strain evidence="1">D3612</strain>
    </source>
</reference>
<dbReference type="SUPFAM" id="SSF52266">
    <property type="entry name" value="SGNH hydrolase"/>
    <property type="match status" value="1"/>
</dbReference>
<gene>
    <name evidence="1" type="ORF">I8Y58_000722</name>
</gene>
<organism evidence="1 2">
    <name type="scientific">Legionella pneumophila</name>
    <dbReference type="NCBI Taxonomy" id="446"/>
    <lineage>
        <taxon>Bacteria</taxon>
        <taxon>Pseudomonadati</taxon>
        <taxon>Pseudomonadota</taxon>
        <taxon>Gammaproteobacteria</taxon>
        <taxon>Legionellales</taxon>
        <taxon>Legionellaceae</taxon>
        <taxon>Legionella</taxon>
    </lineage>
</organism>
<evidence type="ECO:0000313" key="2">
    <source>
        <dbReference type="Proteomes" id="UP000861567"/>
    </source>
</evidence>
<comment type="caution">
    <text evidence="1">The sequence shown here is derived from an EMBL/GenBank/DDBJ whole genome shotgun (WGS) entry which is preliminary data.</text>
</comment>
<name>A0AAN5KPL6_LEGPN</name>
<accession>A0AAN5KPL6</accession>